<dbReference type="PANTHER" id="PTHR43767">
    <property type="entry name" value="LONG-CHAIN-FATTY-ACID--COA LIGASE"/>
    <property type="match status" value="1"/>
</dbReference>
<dbReference type="InterPro" id="IPR042099">
    <property type="entry name" value="ANL_N_sf"/>
</dbReference>
<sequence>MGNDPACTETEDPAMEITQALHRAVQQTPERPATIAGERVRTWAECRDRVARLAGALHALGVGPGDRVAMLSLNSDRYHEYLLAVPWAGGVVTPVNIRWSPAEIAFSLEDAGAAILLVDDTFVPAVPAVLAAAPVVRTVVHCGDGDVPEGMVSFEALVAGHEPVPDARRGGAEPYGIYYTGGTTGTPKGVVLSHANLLASALGTAASGSFMTPGGRLLHAAPMFHLADGAAWVARNVVGGTHVIVPMFTPAGVADAMARHEVTDVLLVPTMIQMLVDAPEAAEADLSSLRNLIYGASPISEAVLERAAKRLPAAEFTQAYGMTELSPVATLFSPADHAVDRLRRSAGRAAPHSEVRIVDKDDREVPRGMVGEIVCRGPHVMLGYWNRPEETATALRGGWMHTGDGGRMDDEGYVYVVDRIKDMIVSGGENVYSVEVENALAKHPDVASCAVIGVPDDEWGERVHAVVVPAAGASPTADALREHVKGLIAGYKAPRTVELRDALPISGAGKILKRELRAEHWQAADRGVS</sequence>
<evidence type="ECO:0000313" key="4">
    <source>
        <dbReference type="Proteomes" id="UP001595909"/>
    </source>
</evidence>
<name>A0ABV9RJX9_9PSEU</name>
<dbReference type="GO" id="GO:0016874">
    <property type="term" value="F:ligase activity"/>
    <property type="evidence" value="ECO:0007669"/>
    <property type="project" value="UniProtKB-KW"/>
</dbReference>
<dbReference type="EMBL" id="JBHSIM010000034">
    <property type="protein sequence ID" value="MFC4833859.1"/>
    <property type="molecule type" value="Genomic_DNA"/>
</dbReference>
<dbReference type="Gene3D" id="3.40.50.12780">
    <property type="entry name" value="N-terminal domain of ligase-like"/>
    <property type="match status" value="1"/>
</dbReference>
<feature type="domain" description="AMP-binding enzyme C-terminal" evidence="2">
    <location>
        <begin position="435"/>
        <end position="510"/>
    </location>
</feature>
<dbReference type="CDD" id="cd17631">
    <property type="entry name" value="FACL_FadD13-like"/>
    <property type="match status" value="1"/>
</dbReference>
<keyword evidence="4" id="KW-1185">Reference proteome</keyword>
<dbReference type="InterPro" id="IPR020845">
    <property type="entry name" value="AMP-binding_CS"/>
</dbReference>
<keyword evidence="3" id="KW-0436">Ligase</keyword>
<dbReference type="Pfam" id="PF00501">
    <property type="entry name" value="AMP-binding"/>
    <property type="match status" value="1"/>
</dbReference>
<comment type="caution">
    <text evidence="3">The sequence shown here is derived from an EMBL/GenBank/DDBJ whole genome shotgun (WGS) entry which is preliminary data.</text>
</comment>
<dbReference type="InterPro" id="IPR045851">
    <property type="entry name" value="AMP-bd_C_sf"/>
</dbReference>
<feature type="domain" description="AMP-dependent synthetase/ligase" evidence="1">
    <location>
        <begin position="22"/>
        <end position="385"/>
    </location>
</feature>
<gene>
    <name evidence="3" type="ORF">ACFPEL_15705</name>
</gene>
<proteinExistence type="predicted"/>
<reference evidence="4" key="1">
    <citation type="journal article" date="2019" name="Int. J. Syst. Evol. Microbiol.">
        <title>The Global Catalogue of Microorganisms (GCM) 10K type strain sequencing project: providing services to taxonomists for standard genome sequencing and annotation.</title>
        <authorList>
            <consortium name="The Broad Institute Genomics Platform"/>
            <consortium name="The Broad Institute Genome Sequencing Center for Infectious Disease"/>
            <person name="Wu L."/>
            <person name="Ma J."/>
        </authorList>
    </citation>
    <scope>NUCLEOTIDE SEQUENCE [LARGE SCALE GENOMIC DNA]</scope>
    <source>
        <strain evidence="4">CCUG 50347</strain>
    </source>
</reference>
<dbReference type="InterPro" id="IPR000873">
    <property type="entry name" value="AMP-dep_synth/lig_dom"/>
</dbReference>
<dbReference type="PANTHER" id="PTHR43767:SF1">
    <property type="entry name" value="NONRIBOSOMAL PEPTIDE SYNTHASE PES1 (EUROFUNG)-RELATED"/>
    <property type="match status" value="1"/>
</dbReference>
<dbReference type="NCBIfam" id="NF004837">
    <property type="entry name" value="PRK06187.1"/>
    <property type="match status" value="1"/>
</dbReference>
<accession>A0ABV9RJX9</accession>
<dbReference type="InterPro" id="IPR050237">
    <property type="entry name" value="ATP-dep_AMP-bd_enzyme"/>
</dbReference>
<evidence type="ECO:0000259" key="1">
    <source>
        <dbReference type="Pfam" id="PF00501"/>
    </source>
</evidence>
<dbReference type="SUPFAM" id="SSF56801">
    <property type="entry name" value="Acetyl-CoA synthetase-like"/>
    <property type="match status" value="1"/>
</dbReference>
<dbReference type="Pfam" id="PF13193">
    <property type="entry name" value="AMP-binding_C"/>
    <property type="match status" value="1"/>
</dbReference>
<protein>
    <submittedName>
        <fullName evidence="3">Long-chain fatty acid--CoA ligase</fullName>
    </submittedName>
</protein>
<evidence type="ECO:0000259" key="2">
    <source>
        <dbReference type="Pfam" id="PF13193"/>
    </source>
</evidence>
<dbReference type="RefSeq" id="WP_274188546.1">
    <property type="nucleotide sequence ID" value="NZ_BAABHN010000034.1"/>
</dbReference>
<dbReference type="InterPro" id="IPR025110">
    <property type="entry name" value="AMP-bd_C"/>
</dbReference>
<evidence type="ECO:0000313" key="3">
    <source>
        <dbReference type="EMBL" id="MFC4833859.1"/>
    </source>
</evidence>
<organism evidence="3 4">
    <name type="scientific">Actinomycetospora chibensis</name>
    <dbReference type="NCBI Taxonomy" id="663606"/>
    <lineage>
        <taxon>Bacteria</taxon>
        <taxon>Bacillati</taxon>
        <taxon>Actinomycetota</taxon>
        <taxon>Actinomycetes</taxon>
        <taxon>Pseudonocardiales</taxon>
        <taxon>Pseudonocardiaceae</taxon>
        <taxon>Actinomycetospora</taxon>
    </lineage>
</organism>
<dbReference type="Gene3D" id="3.30.300.30">
    <property type="match status" value="1"/>
</dbReference>
<dbReference type="PROSITE" id="PS00455">
    <property type="entry name" value="AMP_BINDING"/>
    <property type="match status" value="1"/>
</dbReference>
<dbReference type="Proteomes" id="UP001595909">
    <property type="component" value="Unassembled WGS sequence"/>
</dbReference>